<dbReference type="AlphaFoldDB" id="A0A067KDS6"/>
<dbReference type="PANTHER" id="PTHR34780">
    <property type="entry name" value="OS08G0427800 PROTEIN"/>
    <property type="match status" value="1"/>
</dbReference>
<reference evidence="1 2" key="1">
    <citation type="journal article" date="2014" name="PLoS ONE">
        <title>Global Analysis of Gene Expression Profiles in Physic Nut (Jatropha curcas L.) Seedlings Exposed to Salt Stress.</title>
        <authorList>
            <person name="Zhang L."/>
            <person name="Zhang C."/>
            <person name="Wu P."/>
            <person name="Chen Y."/>
            <person name="Li M."/>
            <person name="Jiang H."/>
            <person name="Wu G."/>
        </authorList>
    </citation>
    <scope>NUCLEOTIDE SEQUENCE [LARGE SCALE GENOMIC DNA]</scope>
    <source>
        <strain evidence="2">cv. GZQX0401</strain>
        <tissue evidence="1">Young leaves</tissue>
    </source>
</reference>
<keyword evidence="2" id="KW-1185">Reference proteome</keyword>
<evidence type="ECO:0000313" key="1">
    <source>
        <dbReference type="EMBL" id="KDP30410.1"/>
    </source>
</evidence>
<name>A0A067KDS6_JATCU</name>
<accession>A0A067KDS6</accession>
<organism evidence="1 2">
    <name type="scientific">Jatropha curcas</name>
    <name type="common">Barbados nut</name>
    <dbReference type="NCBI Taxonomy" id="180498"/>
    <lineage>
        <taxon>Eukaryota</taxon>
        <taxon>Viridiplantae</taxon>
        <taxon>Streptophyta</taxon>
        <taxon>Embryophyta</taxon>
        <taxon>Tracheophyta</taxon>
        <taxon>Spermatophyta</taxon>
        <taxon>Magnoliopsida</taxon>
        <taxon>eudicotyledons</taxon>
        <taxon>Gunneridae</taxon>
        <taxon>Pentapetalae</taxon>
        <taxon>rosids</taxon>
        <taxon>fabids</taxon>
        <taxon>Malpighiales</taxon>
        <taxon>Euphorbiaceae</taxon>
        <taxon>Crotonoideae</taxon>
        <taxon>Jatropheae</taxon>
        <taxon>Jatropha</taxon>
    </lineage>
</organism>
<protein>
    <submittedName>
        <fullName evidence="1">Uncharacterized protein</fullName>
    </submittedName>
</protein>
<dbReference type="OrthoDB" id="1879501at2759"/>
<dbReference type="PANTHER" id="PTHR34780:SF5">
    <property type="entry name" value="OS02G0733900 PROTEIN"/>
    <property type="match status" value="1"/>
</dbReference>
<proteinExistence type="predicted"/>
<evidence type="ECO:0000313" key="2">
    <source>
        <dbReference type="Proteomes" id="UP000027138"/>
    </source>
</evidence>
<gene>
    <name evidence="1" type="ORF">JCGZ_18088</name>
</gene>
<dbReference type="Proteomes" id="UP000027138">
    <property type="component" value="Unassembled WGS sequence"/>
</dbReference>
<sequence length="61" mass="7048">MEEMIINYERQKLGFPVHNQVKKIKQEANTIIVDWSEMRPVLREIAAVGRQIARSPLGLTT</sequence>
<dbReference type="EMBL" id="KK914684">
    <property type="protein sequence ID" value="KDP30410.1"/>
    <property type="molecule type" value="Genomic_DNA"/>
</dbReference>